<feature type="compositionally biased region" description="Polar residues" evidence="6">
    <location>
        <begin position="554"/>
        <end position="573"/>
    </location>
</feature>
<dbReference type="AlphaFoldDB" id="A0A8J1XS99"/>
<feature type="compositionally biased region" description="Basic residues" evidence="6">
    <location>
        <begin position="578"/>
        <end position="587"/>
    </location>
</feature>
<feature type="compositionally biased region" description="Acidic residues" evidence="6">
    <location>
        <begin position="597"/>
        <end position="607"/>
    </location>
</feature>
<dbReference type="Pfam" id="PF00010">
    <property type="entry name" value="HLH"/>
    <property type="match status" value="1"/>
</dbReference>
<dbReference type="GO" id="GO:0000785">
    <property type="term" value="C:chromatin"/>
    <property type="evidence" value="ECO:0007669"/>
    <property type="project" value="TreeGrafter"/>
</dbReference>
<feature type="compositionally biased region" description="Low complexity" evidence="6">
    <location>
        <begin position="341"/>
        <end position="353"/>
    </location>
</feature>
<feature type="compositionally biased region" description="Polar residues" evidence="6">
    <location>
        <begin position="364"/>
        <end position="381"/>
    </location>
</feature>
<keyword evidence="8" id="KW-1185">Reference proteome</keyword>
<organism evidence="7 8">
    <name type="scientific">Owenia fusiformis</name>
    <name type="common">Polychaete worm</name>
    <dbReference type="NCBI Taxonomy" id="6347"/>
    <lineage>
        <taxon>Eukaryota</taxon>
        <taxon>Metazoa</taxon>
        <taxon>Spiralia</taxon>
        <taxon>Lophotrochozoa</taxon>
        <taxon>Annelida</taxon>
        <taxon>Polychaeta</taxon>
        <taxon>Sedentaria</taxon>
        <taxon>Canalipalpata</taxon>
        <taxon>Sabellida</taxon>
        <taxon>Oweniida</taxon>
        <taxon>Oweniidae</taxon>
        <taxon>Owenia</taxon>
    </lineage>
</organism>
<dbReference type="GO" id="GO:0046983">
    <property type="term" value="F:protein dimerization activity"/>
    <property type="evidence" value="ECO:0007669"/>
    <property type="project" value="InterPro"/>
</dbReference>
<dbReference type="Proteomes" id="UP000749559">
    <property type="component" value="Unassembled WGS sequence"/>
</dbReference>
<dbReference type="InterPro" id="IPR051098">
    <property type="entry name" value="NeuroDiff_E-box_TFs"/>
</dbReference>
<dbReference type="InterPro" id="IPR011598">
    <property type="entry name" value="bHLH_dom"/>
</dbReference>
<dbReference type="GO" id="GO:0005634">
    <property type="term" value="C:nucleus"/>
    <property type="evidence" value="ECO:0007669"/>
    <property type="project" value="UniProtKB-SubCell"/>
</dbReference>
<feature type="non-terminal residue" evidence="7">
    <location>
        <position position="1"/>
    </location>
</feature>
<gene>
    <name evidence="7" type="ORF">OFUS_LOCUS14798</name>
</gene>
<evidence type="ECO:0000256" key="4">
    <source>
        <dbReference type="ARBA" id="ARBA00023163"/>
    </source>
</evidence>
<evidence type="ECO:0000256" key="6">
    <source>
        <dbReference type="SAM" id="MobiDB-lite"/>
    </source>
</evidence>
<dbReference type="SUPFAM" id="SSF47459">
    <property type="entry name" value="HLH, helix-loop-helix DNA-binding domain"/>
    <property type="match status" value="1"/>
</dbReference>
<keyword evidence="4" id="KW-0804">Transcription</keyword>
<dbReference type="PANTHER" id="PTHR11793:SF13">
    <property type="entry name" value="PROTEIN DAUGHTERLESS"/>
    <property type="match status" value="1"/>
</dbReference>
<feature type="compositionally biased region" description="Polar residues" evidence="6">
    <location>
        <begin position="503"/>
        <end position="530"/>
    </location>
</feature>
<keyword evidence="5" id="KW-0539">Nucleus</keyword>
<evidence type="ECO:0000256" key="1">
    <source>
        <dbReference type="ARBA" id="ARBA00004123"/>
    </source>
</evidence>
<dbReference type="PROSITE" id="PS50888">
    <property type="entry name" value="BHLH"/>
    <property type="match status" value="1"/>
</dbReference>
<evidence type="ECO:0000256" key="2">
    <source>
        <dbReference type="ARBA" id="ARBA00023015"/>
    </source>
</evidence>
<reference evidence="7" key="1">
    <citation type="submission" date="2022-03" db="EMBL/GenBank/DDBJ databases">
        <authorList>
            <person name="Martin C."/>
        </authorList>
    </citation>
    <scope>NUCLEOTIDE SEQUENCE</scope>
</reference>
<feature type="compositionally biased region" description="Low complexity" evidence="6">
    <location>
        <begin position="133"/>
        <end position="148"/>
    </location>
</feature>
<dbReference type="OrthoDB" id="10034090at2759"/>
<dbReference type="CDD" id="cd18945">
    <property type="entry name" value="bHLH_E-protein_TCF4_E2-2"/>
    <property type="match status" value="1"/>
</dbReference>
<feature type="compositionally biased region" description="Polar residues" evidence="6">
    <location>
        <begin position="290"/>
        <end position="321"/>
    </location>
</feature>
<evidence type="ECO:0000313" key="7">
    <source>
        <dbReference type="EMBL" id="CAH1789443.1"/>
    </source>
</evidence>
<feature type="region of interest" description="Disordered" evidence="6">
    <location>
        <begin position="335"/>
        <end position="381"/>
    </location>
</feature>
<dbReference type="SMART" id="SM00353">
    <property type="entry name" value="HLH"/>
    <property type="match status" value="1"/>
</dbReference>
<proteinExistence type="predicted"/>
<sequence length="720" mass="78096">MLSSTTTMEGVPDKELNDLLDFSAMFSPPNAMGKGPMPVPPNPTNGNMDPLYYNKQALDNGNTWESNNQTSPNYQTSSRYIEGGGTQSFNGQLNDMQHPFATGQNGDMPALMNKNDPYRYPPSREPGIPAQGMMSNNMPMSPPDSISPTGGKPGSPYYMMNKRNEGRGGKFTPTPQNTDPKNRRKSGGSVYSPSPDEFNQDSPRYTSPKPGSLYGPGSEYFQVGPESSHGAPPGGSWQNDNVIPSSYPSSHPPPQSSYTPNMHSENVPNTHYMPTPNALSMSSLPSMSSFQPTTTMSSTQSYTGTSPPINGSDLPNQGSSQTRDVMRNALASIYSAPTDHPSGNYSSTSSTPVSSPPPMPGTGQTSQWPRSSQSTTSPFESHLHSLQSVGEDDQFNDAITNVLRDQTEKSFNLPQQSRMEERLDDAIHVLRTHAGEAIPGGMGSHISHTMPHMMSHSNGIMGNMNSVYPPPMGMPGHIDSSHMPSNHLGQPHPSQLSEDRGRNTLTSSQTSEPTYSALRTESEQNSSTDGNIKIEKIDNENEKISEKDEKPGTVLTSGGSVTSQAPGSAVTTTAPAAKRARVGKKVAKKDMGSIGSNEDDDEDDDGLDPAGKQERDKVRRQTNNARERLRVRDINEAFKELTHMVTIHVGSQQPLTKLMTLQHAVTVITQLEGQVRERNLNPKAACLKRREEEKTEELPGRAPLGPDELAQQVAQQQAMS</sequence>
<dbReference type="InterPro" id="IPR036638">
    <property type="entry name" value="HLH_DNA-bd_sf"/>
</dbReference>
<feature type="compositionally biased region" description="Low complexity" evidence="6">
    <location>
        <begin position="279"/>
        <end position="289"/>
    </location>
</feature>
<feature type="compositionally biased region" description="Basic and acidic residues" evidence="6">
    <location>
        <begin position="532"/>
        <end position="551"/>
    </location>
</feature>
<feature type="compositionally biased region" description="Polar residues" evidence="6">
    <location>
        <begin position="482"/>
        <end position="496"/>
    </location>
</feature>
<feature type="compositionally biased region" description="Basic and acidic residues" evidence="6">
    <location>
        <begin position="611"/>
        <end position="624"/>
    </location>
</feature>
<dbReference type="EMBL" id="CAIIXF020000007">
    <property type="protein sequence ID" value="CAH1789443.1"/>
    <property type="molecule type" value="Genomic_DNA"/>
</dbReference>
<dbReference type="GO" id="GO:0000981">
    <property type="term" value="F:DNA-binding transcription factor activity, RNA polymerase II-specific"/>
    <property type="evidence" value="ECO:0007669"/>
    <property type="project" value="TreeGrafter"/>
</dbReference>
<dbReference type="Gene3D" id="4.10.280.10">
    <property type="entry name" value="Helix-loop-helix DNA-binding domain"/>
    <property type="match status" value="1"/>
</dbReference>
<dbReference type="GO" id="GO:0005667">
    <property type="term" value="C:transcription regulator complex"/>
    <property type="evidence" value="ECO:0007669"/>
    <property type="project" value="TreeGrafter"/>
</dbReference>
<feature type="region of interest" description="Disordered" evidence="6">
    <location>
        <begin position="471"/>
        <end position="624"/>
    </location>
</feature>
<feature type="region of interest" description="Disordered" evidence="6">
    <location>
        <begin position="688"/>
        <end position="720"/>
    </location>
</feature>
<evidence type="ECO:0000256" key="5">
    <source>
        <dbReference type="ARBA" id="ARBA00023242"/>
    </source>
</evidence>
<keyword evidence="3" id="KW-0238">DNA-binding</keyword>
<accession>A0A8J1XS99</accession>
<protein>
    <submittedName>
        <fullName evidence="7">Uncharacterized protein</fullName>
    </submittedName>
</protein>
<feature type="region of interest" description="Disordered" evidence="6">
    <location>
        <begin position="114"/>
        <end position="321"/>
    </location>
</feature>
<comment type="subcellular location">
    <subcellularLocation>
        <location evidence="1">Nucleus</location>
    </subcellularLocation>
</comment>
<comment type="caution">
    <text evidence="7">The sequence shown here is derived from an EMBL/GenBank/DDBJ whole genome shotgun (WGS) entry which is preliminary data.</text>
</comment>
<evidence type="ECO:0000256" key="3">
    <source>
        <dbReference type="ARBA" id="ARBA00023125"/>
    </source>
</evidence>
<evidence type="ECO:0000313" key="8">
    <source>
        <dbReference type="Proteomes" id="UP000749559"/>
    </source>
</evidence>
<dbReference type="PANTHER" id="PTHR11793">
    <property type="entry name" value="BASIC HELIX-LOOP-HELIX TRANSCRIPTION FACTOR"/>
    <property type="match status" value="1"/>
</dbReference>
<keyword evidence="2" id="KW-0805">Transcription regulation</keyword>
<name>A0A8J1XS99_OWEFU</name>
<dbReference type="GO" id="GO:0000978">
    <property type="term" value="F:RNA polymerase II cis-regulatory region sequence-specific DNA binding"/>
    <property type="evidence" value="ECO:0007669"/>
    <property type="project" value="TreeGrafter"/>
</dbReference>
<feature type="compositionally biased region" description="Basic and acidic residues" evidence="6">
    <location>
        <begin position="688"/>
        <end position="699"/>
    </location>
</feature>